<reference evidence="1 2" key="1">
    <citation type="journal article" date="2011" name="Stand. Genomic Sci.">
        <title>Complete genome sequence of Mycobacterium sp. strain (Spyr1) and reclassification to Mycobacterium gilvum Spyr1.</title>
        <authorList>
            <person name="Kallimanis A."/>
            <person name="Karabika E."/>
            <person name="Mavromatis K."/>
            <person name="Lapidus A."/>
            <person name="Labutti K.M."/>
            <person name="Liolios K."/>
            <person name="Ivanova N."/>
            <person name="Goodwin L."/>
            <person name="Woyke T."/>
            <person name="Velentzas A.D."/>
            <person name="Perisynakis A."/>
            <person name="Ouzounis C.C."/>
            <person name="Kyrpides N.C."/>
            <person name="Koukkou A.I."/>
            <person name="Drainas C."/>
        </authorList>
    </citation>
    <scope>NUCLEOTIDE SEQUENCE [LARGE SCALE GENOMIC DNA]</scope>
    <source>
        <strain evidence="2">DSM 45189 / LMG 24558 / Spyr1</strain>
    </source>
</reference>
<evidence type="ECO:0000313" key="2">
    <source>
        <dbReference type="Proteomes" id="UP000008916"/>
    </source>
</evidence>
<keyword evidence="2" id="KW-1185">Reference proteome</keyword>
<evidence type="ECO:0000313" key="1">
    <source>
        <dbReference type="EMBL" id="ADT97881.1"/>
    </source>
</evidence>
<dbReference type="HOGENOM" id="CLU_1193803_0_0_11"/>
<dbReference type="AlphaFoldDB" id="E6TH01"/>
<sequence>MSWNHREGAPFRARKLLADLDHHGVQLDGQVLDALTHLDRVEAEKPAEPDPQALHDAIVAGASTADLDALVLTELGSHRIRAAYAQARLTAAVRVLAAVLTDRDQIHAQLADKAADCIDKLERIAALDAPLDTLIREGRHDDARLLADAHITGETLNQLYQLRDLALIPASADLRPYSLDVSRWRNPDKVAHGHGTTATELFVDGLRRGGTLWYPSADEQAEALAPLVAEVERTAQRKHEQDWGVGAIAR</sequence>
<name>E6TH01_MYCSR</name>
<dbReference type="Proteomes" id="UP000008916">
    <property type="component" value="Chromosome"/>
</dbReference>
<dbReference type="KEGG" id="msp:Mspyr1_12000"/>
<organism evidence="1 2">
    <name type="scientific">Mycolicibacterium gilvum (strain DSM 45189 / LMG 24558 / Spyr1)</name>
    <name type="common">Mycobacterium gilvum</name>
    <dbReference type="NCBI Taxonomy" id="278137"/>
    <lineage>
        <taxon>Bacteria</taxon>
        <taxon>Bacillati</taxon>
        <taxon>Actinomycetota</taxon>
        <taxon>Actinomycetes</taxon>
        <taxon>Mycobacteriales</taxon>
        <taxon>Mycobacteriaceae</taxon>
        <taxon>Mycolicibacterium</taxon>
    </lineage>
</organism>
<gene>
    <name evidence="1" type="ordered locus">Mspyr1_12000</name>
</gene>
<dbReference type="RefSeq" id="WP_013470900.1">
    <property type="nucleotide sequence ID" value="NC_014814.1"/>
</dbReference>
<accession>E6TH01</accession>
<dbReference type="EMBL" id="CP002385">
    <property type="protein sequence ID" value="ADT97881.1"/>
    <property type="molecule type" value="Genomic_DNA"/>
</dbReference>
<proteinExistence type="predicted"/>
<protein>
    <submittedName>
        <fullName evidence="1">Uncharacterized protein</fullName>
    </submittedName>
</protein>